<feature type="domain" description="HTH LytTR-type" evidence="3">
    <location>
        <begin position="293"/>
        <end position="398"/>
    </location>
</feature>
<evidence type="ECO:0000313" key="4">
    <source>
        <dbReference type="EMBL" id="NGO54831.1"/>
    </source>
</evidence>
<feature type="transmembrane region" description="Helical" evidence="1">
    <location>
        <begin position="211"/>
        <end position="232"/>
    </location>
</feature>
<evidence type="ECO:0000313" key="5">
    <source>
        <dbReference type="Proteomes" id="UP001642900"/>
    </source>
</evidence>
<keyword evidence="5" id="KW-1185">Reference proteome</keyword>
<evidence type="ECO:0000256" key="1">
    <source>
        <dbReference type="PROSITE-ProRule" id="PRU00244"/>
    </source>
</evidence>
<dbReference type="PANTHER" id="PTHR35152:SF1">
    <property type="entry name" value="DOMAIN SIGNALLING PROTEIN, PUTATIVE (AFU_ORTHOLOGUE AFUA_5G11310)-RELATED"/>
    <property type="match status" value="1"/>
</dbReference>
<dbReference type="Pfam" id="PF04397">
    <property type="entry name" value="LytTR"/>
    <property type="match status" value="1"/>
</dbReference>
<keyword evidence="1" id="KW-1133">Transmembrane helix</keyword>
<accession>A0A6G4WJ95</accession>
<dbReference type="InterPro" id="IPR005330">
    <property type="entry name" value="MHYT_dom"/>
</dbReference>
<dbReference type="Gene3D" id="2.40.50.1020">
    <property type="entry name" value="LytTr DNA-binding domain"/>
    <property type="match status" value="1"/>
</dbReference>
<keyword evidence="1" id="KW-0472">Membrane</keyword>
<evidence type="ECO:0000259" key="2">
    <source>
        <dbReference type="PROSITE" id="PS50924"/>
    </source>
</evidence>
<sequence>MFVEHNPFLVALSVVIAILGGYTGLGLAARVRGTGSAGRRLLLAGAAFFLAVGVWTMHFVAMLAAPLPLDTTYLVLPTIVSFLICALVMGVSLFFVSLGEPSNSRVVASALLLGVGIVSMHYVGIHGLAGSFHVEHQHAMMIAAAVIAVGTAYGGLRIFLARHGGMRLALSASAFGIAVSGMHYTAMYGMRFLPGPPLDHAAHGLAASPEVLALIVSLLCFLIIFGFLLFLVPEPRSRALISAPAHEADTVAFETAQMWRSDQNGFGSADAQSQQHLPTRRLGQPFISPATRLPVEGADGTNFVEVGRIRSIKANAHYTLIHDGSRERMCPWAISQAEAQLDPATFLRVHRSHIVSIPHVSLIRKEGDSAVVELDGEAPHLVPVSRARIAELKARLGLIRRGA</sequence>
<dbReference type="SMART" id="SM00850">
    <property type="entry name" value="LytTR"/>
    <property type="match status" value="1"/>
</dbReference>
<feature type="transmembrane region" description="Helical" evidence="1">
    <location>
        <begin position="137"/>
        <end position="156"/>
    </location>
</feature>
<name>A0A6G4WJ95_9HYPH</name>
<gene>
    <name evidence="4" type="ORF">G6N73_27565</name>
</gene>
<feature type="transmembrane region" description="Helical" evidence="1">
    <location>
        <begin position="6"/>
        <end position="29"/>
    </location>
</feature>
<evidence type="ECO:0000259" key="3">
    <source>
        <dbReference type="PROSITE" id="PS50930"/>
    </source>
</evidence>
<dbReference type="GO" id="GO:0016020">
    <property type="term" value="C:membrane"/>
    <property type="evidence" value="ECO:0007669"/>
    <property type="project" value="UniProtKB-UniRule"/>
</dbReference>
<dbReference type="Proteomes" id="UP001642900">
    <property type="component" value="Unassembled WGS sequence"/>
</dbReference>
<proteinExistence type="predicted"/>
<feature type="transmembrane region" description="Helical" evidence="1">
    <location>
        <begin position="106"/>
        <end position="125"/>
    </location>
</feature>
<reference evidence="4 5" key="1">
    <citation type="submission" date="2020-02" db="EMBL/GenBank/DDBJ databases">
        <title>Genome sequence of strain CCNWXJ40-4.</title>
        <authorList>
            <person name="Gao J."/>
            <person name="Sun J."/>
        </authorList>
    </citation>
    <scope>NUCLEOTIDE SEQUENCE [LARGE SCALE GENOMIC DNA]</scope>
    <source>
        <strain evidence="4 5">CCNWXJ 40-4</strain>
    </source>
</reference>
<feature type="transmembrane region" description="Helical" evidence="1">
    <location>
        <begin position="41"/>
        <end position="67"/>
    </location>
</feature>
<dbReference type="GO" id="GO:0003677">
    <property type="term" value="F:DNA binding"/>
    <property type="evidence" value="ECO:0007669"/>
    <property type="project" value="InterPro"/>
</dbReference>
<protein>
    <submittedName>
        <fullName evidence="4">Carbon monoxide dehydrogenase</fullName>
    </submittedName>
</protein>
<dbReference type="PROSITE" id="PS50924">
    <property type="entry name" value="MHYT"/>
    <property type="match status" value="1"/>
</dbReference>
<comment type="caution">
    <text evidence="4">The sequence shown here is derived from an EMBL/GenBank/DDBJ whole genome shotgun (WGS) entry which is preliminary data.</text>
</comment>
<organism evidence="4 5">
    <name type="scientific">Allomesorhizobium camelthorni</name>
    <dbReference type="NCBI Taxonomy" id="475069"/>
    <lineage>
        <taxon>Bacteria</taxon>
        <taxon>Pseudomonadati</taxon>
        <taxon>Pseudomonadota</taxon>
        <taxon>Alphaproteobacteria</taxon>
        <taxon>Hyphomicrobiales</taxon>
        <taxon>Phyllobacteriaceae</taxon>
        <taxon>Allomesorhizobium</taxon>
    </lineage>
</organism>
<dbReference type="RefSeq" id="WP_165033179.1">
    <property type="nucleotide sequence ID" value="NZ_JAAKZF010000067.1"/>
</dbReference>
<keyword evidence="1" id="KW-0812">Transmembrane</keyword>
<dbReference type="Pfam" id="PF03707">
    <property type="entry name" value="MHYT"/>
    <property type="match status" value="3"/>
</dbReference>
<dbReference type="PANTHER" id="PTHR35152">
    <property type="entry name" value="DOMAIN SIGNALLING PROTEIN, PUTATIVE (AFU_ORTHOLOGUE AFUA_5G11310)-RELATED"/>
    <property type="match status" value="1"/>
</dbReference>
<feature type="transmembrane region" description="Helical" evidence="1">
    <location>
        <begin position="73"/>
        <end position="99"/>
    </location>
</feature>
<dbReference type="InterPro" id="IPR007492">
    <property type="entry name" value="LytTR_DNA-bd_dom"/>
</dbReference>
<dbReference type="AlphaFoldDB" id="A0A6G4WJ95"/>
<dbReference type="EMBL" id="JAAKZF010000067">
    <property type="protein sequence ID" value="NGO54831.1"/>
    <property type="molecule type" value="Genomic_DNA"/>
</dbReference>
<dbReference type="PIRSF" id="PIRSF036615">
    <property type="entry name" value="MHYT_LytTR"/>
    <property type="match status" value="1"/>
</dbReference>
<feature type="domain" description="MHYT" evidence="2">
    <location>
        <begin position="5"/>
        <end position="193"/>
    </location>
</feature>
<dbReference type="PROSITE" id="PS50930">
    <property type="entry name" value="HTH_LYTTR"/>
    <property type="match status" value="1"/>
</dbReference>
<dbReference type="InterPro" id="IPR012073">
    <property type="entry name" value="LytTR_MHYT"/>
</dbReference>
<feature type="transmembrane region" description="Helical" evidence="1">
    <location>
        <begin position="168"/>
        <end position="191"/>
    </location>
</feature>